<dbReference type="GO" id="GO:0005737">
    <property type="term" value="C:cytoplasm"/>
    <property type="evidence" value="ECO:0000318"/>
    <property type="project" value="GO_Central"/>
</dbReference>
<dbReference type="InterPro" id="IPR009816">
    <property type="entry name" value="SPATS2-like"/>
</dbReference>
<evidence type="ECO:0000313" key="4">
    <source>
        <dbReference type="Proteomes" id="UP000009022"/>
    </source>
</evidence>
<feature type="compositionally biased region" description="Basic and acidic residues" evidence="2">
    <location>
        <begin position="470"/>
        <end position="502"/>
    </location>
</feature>
<feature type="compositionally biased region" description="Polar residues" evidence="2">
    <location>
        <begin position="419"/>
        <end position="434"/>
    </location>
</feature>
<dbReference type="PhylomeDB" id="B3RRX9"/>
<feature type="region of interest" description="Disordered" evidence="2">
    <location>
        <begin position="400"/>
        <end position="502"/>
    </location>
</feature>
<evidence type="ECO:0000313" key="3">
    <source>
        <dbReference type="EMBL" id="EDV26950.1"/>
    </source>
</evidence>
<dbReference type="EMBL" id="DS985243">
    <property type="protein sequence ID" value="EDV26950.1"/>
    <property type="molecule type" value="Genomic_DNA"/>
</dbReference>
<protein>
    <submittedName>
        <fullName evidence="3">Uncharacterized protein</fullName>
    </submittedName>
</protein>
<dbReference type="CTD" id="6751638"/>
<feature type="compositionally biased region" description="Polar residues" evidence="2">
    <location>
        <begin position="95"/>
        <end position="110"/>
    </location>
</feature>
<dbReference type="PANTHER" id="PTHR15623">
    <property type="entry name" value="SPERMATOGENESIS-ASSOCIATED SERINE-RICH PROTEIN 2-RELATED"/>
    <property type="match status" value="1"/>
</dbReference>
<proteinExistence type="predicted"/>
<dbReference type="GeneID" id="6751638"/>
<evidence type="ECO:0000256" key="1">
    <source>
        <dbReference type="SAM" id="Coils"/>
    </source>
</evidence>
<keyword evidence="1" id="KW-0175">Coiled coil</keyword>
<accession>B3RRX9</accession>
<dbReference type="RefSeq" id="XP_002110946.1">
    <property type="nucleotide sequence ID" value="XM_002110910.1"/>
</dbReference>
<feature type="compositionally biased region" description="Basic residues" evidence="2">
    <location>
        <begin position="437"/>
        <end position="449"/>
    </location>
</feature>
<dbReference type="InParanoid" id="B3RRX9"/>
<feature type="region of interest" description="Disordered" evidence="2">
    <location>
        <begin position="590"/>
        <end position="631"/>
    </location>
</feature>
<dbReference type="Proteomes" id="UP000009022">
    <property type="component" value="Unassembled WGS sequence"/>
</dbReference>
<feature type="region of interest" description="Disordered" evidence="2">
    <location>
        <begin position="77"/>
        <end position="149"/>
    </location>
</feature>
<feature type="compositionally biased region" description="Basic and acidic residues" evidence="2">
    <location>
        <begin position="555"/>
        <end position="566"/>
    </location>
</feature>
<feature type="coiled-coil region" evidence="1">
    <location>
        <begin position="231"/>
        <end position="258"/>
    </location>
</feature>
<dbReference type="KEGG" id="tad:TRIADDRAFT_54404"/>
<reference evidence="3 4" key="1">
    <citation type="journal article" date="2008" name="Nature">
        <title>The Trichoplax genome and the nature of placozoans.</title>
        <authorList>
            <person name="Srivastava M."/>
            <person name="Begovic E."/>
            <person name="Chapman J."/>
            <person name="Putnam N.H."/>
            <person name="Hellsten U."/>
            <person name="Kawashima T."/>
            <person name="Kuo A."/>
            <person name="Mitros T."/>
            <person name="Salamov A."/>
            <person name="Carpenter M.L."/>
            <person name="Signorovitch A.Y."/>
            <person name="Moreno M.A."/>
            <person name="Kamm K."/>
            <person name="Grimwood J."/>
            <person name="Schmutz J."/>
            <person name="Shapiro H."/>
            <person name="Grigoriev I.V."/>
            <person name="Buss L.W."/>
            <person name="Schierwater B."/>
            <person name="Dellaporta S.L."/>
            <person name="Rokhsar D.S."/>
        </authorList>
    </citation>
    <scope>NUCLEOTIDE SEQUENCE [LARGE SCALE GENOMIC DNA]</scope>
    <source>
        <strain evidence="3 4">Grell-BS-1999</strain>
    </source>
</reference>
<feature type="compositionally biased region" description="Polar residues" evidence="2">
    <location>
        <begin position="334"/>
        <end position="343"/>
    </location>
</feature>
<evidence type="ECO:0000256" key="2">
    <source>
        <dbReference type="SAM" id="MobiDB-lite"/>
    </source>
</evidence>
<feature type="region of interest" description="Disordered" evidence="2">
    <location>
        <begin position="331"/>
        <end position="368"/>
    </location>
</feature>
<dbReference type="AlphaFoldDB" id="B3RRX9"/>
<dbReference type="HOGENOM" id="CLU_433714_0_0_1"/>
<feature type="region of interest" description="Disordered" evidence="2">
    <location>
        <begin position="514"/>
        <end position="578"/>
    </location>
</feature>
<name>B3RRX9_TRIAD</name>
<feature type="compositionally biased region" description="Polar residues" evidence="2">
    <location>
        <begin position="590"/>
        <end position="621"/>
    </location>
</feature>
<keyword evidence="4" id="KW-1185">Reference proteome</keyword>
<dbReference type="PANTHER" id="PTHR15623:SF11">
    <property type="entry name" value="SPERMATOGENESIS-ASSOCIATED SERINE-RICH PROTEIN 2"/>
    <property type="match status" value="1"/>
</dbReference>
<gene>
    <name evidence="3" type="ORF">TRIADDRAFT_54404</name>
</gene>
<organism evidence="3 4">
    <name type="scientific">Trichoplax adhaerens</name>
    <name type="common">Trichoplax reptans</name>
    <dbReference type="NCBI Taxonomy" id="10228"/>
    <lineage>
        <taxon>Eukaryota</taxon>
        <taxon>Metazoa</taxon>
        <taxon>Placozoa</taxon>
        <taxon>Uniplacotomia</taxon>
        <taxon>Trichoplacea</taxon>
        <taxon>Trichoplacidae</taxon>
        <taxon>Trichoplax</taxon>
    </lineage>
</organism>
<dbReference type="OrthoDB" id="6136201at2759"/>
<sequence>MADYAITEKEMKMKAAPLLLGCMPISFIAGIVSGVSKDEIIMILQSCDYVVEKAVARIEEEGVENILQEWRTQKGGFSTATSISDRKSKKAKSKPGNSQVSVNPSNTSHLSPKRTGNKPTERESTTANNSKRRNNGTESLKNKSRELPSKNLAASSHFIDVNDISLDDLKSKLVTSSQSIDIKHCQLKLNIDGINLKFADTFNEIKQSIHDREQYFESLVNKRGHLIETKLIEIQKRASDLRIKCESAEAMNEQQIEELKADILNYLADSQINTDAMEFNFSASGTEEITKLIGCLGAVHFKAPIEHLCKENSGVKIVGTSSKAKKGEKFIGSANDSRNNSKTIKGAEGGKSTTSLVQKTDKSKKHKTIRDTVSEALKEALGIESNDDNLVKEVNTEKIHQQSLKKAKGKQNADMDNAINGNNFGNRSNRQVMGQSRRGRNARRGNKAKQRQEEASKAVGQSAMPRNYTKVRDNSRPVEDHKERIESNSQEYEHSQDTEKMDLKSNDSTMKAEMDTANGQTTTGTSERRGSSKESSQLESCRNENLGNNKHNGNHHIDGEDWREDINPANGSKENLRHDTCKDFLQHSTDVNQISEKSENHASVSLPQRSQKSAAYTNGNGSLDDELDLDE</sequence>